<gene>
    <name evidence="4" type="ORF">HDF16_004258</name>
</gene>
<evidence type="ECO:0000259" key="3">
    <source>
        <dbReference type="PROSITE" id="PS51186"/>
    </source>
</evidence>
<dbReference type="AlphaFoldDB" id="A0A7W7ZGR1"/>
<keyword evidence="1 4" id="KW-0808">Transferase</keyword>
<dbReference type="EC" id="2.3.1.267" evidence="4"/>
<name>A0A7W7ZGR1_9BACT</name>
<organism evidence="4 5">
    <name type="scientific">Granulicella aggregans</name>
    <dbReference type="NCBI Taxonomy" id="474949"/>
    <lineage>
        <taxon>Bacteria</taxon>
        <taxon>Pseudomonadati</taxon>
        <taxon>Acidobacteriota</taxon>
        <taxon>Terriglobia</taxon>
        <taxon>Terriglobales</taxon>
        <taxon>Acidobacteriaceae</taxon>
        <taxon>Granulicella</taxon>
    </lineage>
</organism>
<proteinExistence type="predicted"/>
<dbReference type="CDD" id="cd04301">
    <property type="entry name" value="NAT_SF"/>
    <property type="match status" value="1"/>
</dbReference>
<dbReference type="GO" id="GO:0008999">
    <property type="term" value="F:protein-N-terminal-alanine acetyltransferase activity"/>
    <property type="evidence" value="ECO:0007669"/>
    <property type="project" value="UniProtKB-EC"/>
</dbReference>
<dbReference type="Gene3D" id="3.40.630.30">
    <property type="match status" value="1"/>
</dbReference>
<evidence type="ECO:0000313" key="4">
    <source>
        <dbReference type="EMBL" id="MBB5059532.1"/>
    </source>
</evidence>
<keyword evidence="5" id="KW-1185">Reference proteome</keyword>
<evidence type="ECO:0000313" key="5">
    <source>
        <dbReference type="Proteomes" id="UP000540989"/>
    </source>
</evidence>
<accession>A0A7W7ZGR1</accession>
<dbReference type="Proteomes" id="UP000540989">
    <property type="component" value="Unassembled WGS sequence"/>
</dbReference>
<dbReference type="RefSeq" id="WP_184221132.1">
    <property type="nucleotide sequence ID" value="NZ_JACHIP010000006.1"/>
</dbReference>
<feature type="domain" description="N-acetyltransferase" evidence="3">
    <location>
        <begin position="7"/>
        <end position="160"/>
    </location>
</feature>
<reference evidence="4 5" key="1">
    <citation type="submission" date="2020-08" db="EMBL/GenBank/DDBJ databases">
        <title>Genomic Encyclopedia of Type Strains, Phase IV (KMG-V): Genome sequencing to study the core and pangenomes of soil and plant-associated prokaryotes.</title>
        <authorList>
            <person name="Whitman W."/>
        </authorList>
    </citation>
    <scope>NUCLEOTIDE SEQUENCE [LARGE SCALE GENOMIC DNA]</scope>
    <source>
        <strain evidence="4 5">M8UP14</strain>
    </source>
</reference>
<sequence>MKPIGEVSFRLAGDADIEAVVLLDRELDTLPHWPVAEYRAAIAGPDSIPLRRLFVADSGGDIVGFAVGRVDRIAGDCSGELESVGVAASAQRRGIGRELCQSVIGWCRVQGASHLDLEVRSQSTGATALYGELGFEVAGRRRGYYHAPADDAILMRLVLKRESSDPATPAQPAP</sequence>
<dbReference type="SUPFAM" id="SSF55729">
    <property type="entry name" value="Acyl-CoA N-acyltransferases (Nat)"/>
    <property type="match status" value="1"/>
</dbReference>
<comment type="caution">
    <text evidence="4">The sequence shown here is derived from an EMBL/GenBank/DDBJ whole genome shotgun (WGS) entry which is preliminary data.</text>
</comment>
<dbReference type="PANTHER" id="PTHR43877">
    <property type="entry name" value="AMINOALKYLPHOSPHONATE N-ACETYLTRANSFERASE-RELATED-RELATED"/>
    <property type="match status" value="1"/>
</dbReference>
<evidence type="ECO:0000256" key="1">
    <source>
        <dbReference type="ARBA" id="ARBA00022679"/>
    </source>
</evidence>
<dbReference type="InterPro" id="IPR050832">
    <property type="entry name" value="Bact_Acetyltransf"/>
</dbReference>
<keyword evidence="2 4" id="KW-0012">Acyltransferase</keyword>
<evidence type="ECO:0000256" key="2">
    <source>
        <dbReference type="ARBA" id="ARBA00023315"/>
    </source>
</evidence>
<dbReference type="EMBL" id="JACHIP010000006">
    <property type="protein sequence ID" value="MBB5059532.1"/>
    <property type="molecule type" value="Genomic_DNA"/>
</dbReference>
<dbReference type="InterPro" id="IPR000182">
    <property type="entry name" value="GNAT_dom"/>
</dbReference>
<dbReference type="Pfam" id="PF00583">
    <property type="entry name" value="Acetyltransf_1"/>
    <property type="match status" value="1"/>
</dbReference>
<protein>
    <submittedName>
        <fullName evidence="4">Ribosomal-protein-alanine N-acetyltransferase</fullName>
        <ecNumber evidence="4">2.3.1.267</ecNumber>
    </submittedName>
</protein>
<dbReference type="InterPro" id="IPR016181">
    <property type="entry name" value="Acyl_CoA_acyltransferase"/>
</dbReference>
<dbReference type="PROSITE" id="PS51186">
    <property type="entry name" value="GNAT"/>
    <property type="match status" value="1"/>
</dbReference>